<dbReference type="AlphaFoldDB" id="A0AAW8DB96"/>
<evidence type="ECO:0000259" key="2">
    <source>
        <dbReference type="Pfam" id="PF03703"/>
    </source>
</evidence>
<dbReference type="InterPro" id="IPR005182">
    <property type="entry name" value="YdbS-like_PH"/>
</dbReference>
<name>A0AAW8DB96_9BURK</name>
<reference evidence="3" key="1">
    <citation type="submission" date="2023-07" db="EMBL/GenBank/DDBJ databases">
        <title>Sorghum-associated microbial communities from plants grown in Nebraska, USA.</title>
        <authorList>
            <person name="Schachtman D."/>
        </authorList>
    </citation>
    <scope>NUCLEOTIDE SEQUENCE</scope>
    <source>
        <strain evidence="3">DS3754</strain>
    </source>
</reference>
<gene>
    <name evidence="3" type="ORF">J2W31_006522</name>
</gene>
<evidence type="ECO:0000256" key="1">
    <source>
        <dbReference type="SAM" id="Phobius"/>
    </source>
</evidence>
<comment type="caution">
    <text evidence="3">The sequence shown here is derived from an EMBL/GenBank/DDBJ whole genome shotgun (WGS) entry which is preliminary data.</text>
</comment>
<feature type="transmembrane region" description="Helical" evidence="1">
    <location>
        <begin position="26"/>
        <end position="46"/>
    </location>
</feature>
<dbReference type="RefSeq" id="WP_307687312.1">
    <property type="nucleotide sequence ID" value="NZ_JAUSRD010000027.1"/>
</dbReference>
<keyword evidence="1" id="KW-0472">Membrane</keyword>
<dbReference type="Proteomes" id="UP001242045">
    <property type="component" value="Unassembled WGS sequence"/>
</dbReference>
<organism evidence="3 4">
    <name type="scientific">Variovorax boronicumulans</name>
    <dbReference type="NCBI Taxonomy" id="436515"/>
    <lineage>
        <taxon>Bacteria</taxon>
        <taxon>Pseudomonadati</taxon>
        <taxon>Pseudomonadota</taxon>
        <taxon>Betaproteobacteria</taxon>
        <taxon>Burkholderiales</taxon>
        <taxon>Comamonadaceae</taxon>
        <taxon>Variovorax</taxon>
    </lineage>
</organism>
<dbReference type="PANTHER" id="PTHR37938:SF1">
    <property type="entry name" value="BLL0215 PROTEIN"/>
    <property type="match status" value="1"/>
</dbReference>
<sequence>MDAVIEYQPPRAAAETQHQVLRPSQAVNAGHFLASGAVAVVLVWVFFALPAAWAASWAFLLVPLSLLMLREGWRWLSLRCVTYRLDEERVVWSAGVLTRSTGSMEIIRIQNVTLHQSLFERLTGTGTILLETRDETNPVVRMLGMSKPEVLRAGLTTYVQRARRARGVQEAVVN</sequence>
<proteinExistence type="predicted"/>
<keyword evidence="1" id="KW-0812">Transmembrane</keyword>
<feature type="transmembrane region" description="Helical" evidence="1">
    <location>
        <begin position="52"/>
        <end position="69"/>
    </location>
</feature>
<protein>
    <submittedName>
        <fullName evidence="3">Membrane protein YdbT with pleckstrin-like domain</fullName>
    </submittedName>
</protein>
<keyword evidence="1" id="KW-1133">Transmembrane helix</keyword>
<evidence type="ECO:0000313" key="3">
    <source>
        <dbReference type="EMBL" id="MDP9897378.1"/>
    </source>
</evidence>
<dbReference type="PANTHER" id="PTHR37938">
    <property type="entry name" value="BLL0215 PROTEIN"/>
    <property type="match status" value="1"/>
</dbReference>
<dbReference type="EMBL" id="JAUSRD010000027">
    <property type="protein sequence ID" value="MDP9897378.1"/>
    <property type="molecule type" value="Genomic_DNA"/>
</dbReference>
<dbReference type="Pfam" id="PF03703">
    <property type="entry name" value="bPH_2"/>
    <property type="match status" value="1"/>
</dbReference>
<evidence type="ECO:0000313" key="4">
    <source>
        <dbReference type="Proteomes" id="UP001242045"/>
    </source>
</evidence>
<feature type="domain" description="YdbS-like PH" evidence="2">
    <location>
        <begin position="79"/>
        <end position="153"/>
    </location>
</feature>
<accession>A0AAW8DB96</accession>